<name>A0A0A9AKW5_ARUDO</name>
<accession>A0A0A9AKW5</accession>
<evidence type="ECO:0000313" key="1">
    <source>
        <dbReference type="EMBL" id="JAD49565.1"/>
    </source>
</evidence>
<dbReference type="AlphaFoldDB" id="A0A0A9AKW5"/>
<dbReference type="EMBL" id="GBRH01248330">
    <property type="protein sequence ID" value="JAD49565.1"/>
    <property type="molecule type" value="Transcribed_RNA"/>
</dbReference>
<proteinExistence type="predicted"/>
<sequence length="17" mass="2065">MLFSHLLSILCTHHCYF</sequence>
<reference evidence="1" key="2">
    <citation type="journal article" date="2015" name="Data Brief">
        <title>Shoot transcriptome of the giant reed, Arundo donax.</title>
        <authorList>
            <person name="Barrero R.A."/>
            <person name="Guerrero F.D."/>
            <person name="Moolhuijzen P."/>
            <person name="Goolsby J.A."/>
            <person name="Tidwell J."/>
            <person name="Bellgard S.E."/>
            <person name="Bellgard M.I."/>
        </authorList>
    </citation>
    <scope>NUCLEOTIDE SEQUENCE</scope>
    <source>
        <tissue evidence="1">Shoot tissue taken approximately 20 cm above the soil surface</tissue>
    </source>
</reference>
<reference evidence="1" key="1">
    <citation type="submission" date="2014-09" db="EMBL/GenBank/DDBJ databases">
        <authorList>
            <person name="Magalhaes I.L.F."/>
            <person name="Oliveira U."/>
            <person name="Santos F.R."/>
            <person name="Vidigal T.H.D.A."/>
            <person name="Brescovit A.D."/>
            <person name="Santos A.J."/>
        </authorList>
    </citation>
    <scope>NUCLEOTIDE SEQUENCE</scope>
    <source>
        <tissue evidence="1">Shoot tissue taken approximately 20 cm above the soil surface</tissue>
    </source>
</reference>
<protein>
    <submittedName>
        <fullName evidence="1">Uncharacterized protein</fullName>
    </submittedName>
</protein>
<organism evidence="1">
    <name type="scientific">Arundo donax</name>
    <name type="common">Giant reed</name>
    <name type="synonym">Donax arundinaceus</name>
    <dbReference type="NCBI Taxonomy" id="35708"/>
    <lineage>
        <taxon>Eukaryota</taxon>
        <taxon>Viridiplantae</taxon>
        <taxon>Streptophyta</taxon>
        <taxon>Embryophyta</taxon>
        <taxon>Tracheophyta</taxon>
        <taxon>Spermatophyta</taxon>
        <taxon>Magnoliopsida</taxon>
        <taxon>Liliopsida</taxon>
        <taxon>Poales</taxon>
        <taxon>Poaceae</taxon>
        <taxon>PACMAD clade</taxon>
        <taxon>Arundinoideae</taxon>
        <taxon>Arundineae</taxon>
        <taxon>Arundo</taxon>
    </lineage>
</organism>